<accession>A0A5R8YN81</accession>
<dbReference type="OrthoDB" id="5526311at2"/>
<dbReference type="InterPro" id="IPR035992">
    <property type="entry name" value="Ricin_B-like_lectins"/>
</dbReference>
<dbReference type="Gene3D" id="2.80.10.50">
    <property type="match status" value="2"/>
</dbReference>
<evidence type="ECO:0000256" key="4">
    <source>
        <dbReference type="ARBA" id="ARBA00022729"/>
    </source>
</evidence>
<dbReference type="InterPro" id="IPR000772">
    <property type="entry name" value="Ricin_B_lectin"/>
</dbReference>
<dbReference type="GO" id="GO:0005764">
    <property type="term" value="C:lysosome"/>
    <property type="evidence" value="ECO:0007669"/>
    <property type="project" value="TreeGrafter"/>
</dbReference>
<evidence type="ECO:0000256" key="3">
    <source>
        <dbReference type="ARBA" id="ARBA00012662"/>
    </source>
</evidence>
<dbReference type="Gene3D" id="2.60.40.1180">
    <property type="entry name" value="Golgi alpha-mannosidase II"/>
    <property type="match status" value="1"/>
</dbReference>
<keyword evidence="10" id="KW-1185">Reference proteome</keyword>
<evidence type="ECO:0000259" key="8">
    <source>
        <dbReference type="SMART" id="SM00458"/>
    </source>
</evidence>
<evidence type="ECO:0000313" key="10">
    <source>
        <dbReference type="Proteomes" id="UP000309033"/>
    </source>
</evidence>
<dbReference type="InterPro" id="IPR006311">
    <property type="entry name" value="TAT_signal"/>
</dbReference>
<feature type="chain" id="PRO_5024332315" description="alpha-L-fucosidase" evidence="7">
    <location>
        <begin position="38"/>
        <end position="647"/>
    </location>
</feature>
<dbReference type="InterPro" id="IPR016286">
    <property type="entry name" value="FUC_metazoa-typ"/>
</dbReference>
<dbReference type="InterPro" id="IPR017853">
    <property type="entry name" value="GH"/>
</dbReference>
<dbReference type="CDD" id="cd23418">
    <property type="entry name" value="beta-trefoil_Ricin_XLN-like"/>
    <property type="match status" value="1"/>
</dbReference>
<evidence type="ECO:0000256" key="1">
    <source>
        <dbReference type="ARBA" id="ARBA00004071"/>
    </source>
</evidence>
<comment type="caution">
    <text evidence="9">The sequence shown here is derived from an EMBL/GenBank/DDBJ whole genome shotgun (WGS) entry which is preliminary data.</text>
</comment>
<dbReference type="InterPro" id="IPR000933">
    <property type="entry name" value="Glyco_hydro_29"/>
</dbReference>
<evidence type="ECO:0000256" key="6">
    <source>
        <dbReference type="ARBA" id="ARBA00023295"/>
    </source>
</evidence>
<dbReference type="InterPro" id="IPR057739">
    <property type="entry name" value="Glyco_hydro_29_N"/>
</dbReference>
<dbReference type="InterPro" id="IPR013780">
    <property type="entry name" value="Glyco_hydro_b"/>
</dbReference>
<dbReference type="Pfam" id="PF00652">
    <property type="entry name" value="Ricin_B_lectin"/>
    <property type="match status" value="1"/>
</dbReference>
<dbReference type="PROSITE" id="PS50231">
    <property type="entry name" value="RICIN_B_LECTIN"/>
    <property type="match status" value="1"/>
</dbReference>
<dbReference type="EMBL" id="VANP01000012">
    <property type="protein sequence ID" value="TLP54843.1"/>
    <property type="molecule type" value="Genomic_DNA"/>
</dbReference>
<dbReference type="PANTHER" id="PTHR10030:SF37">
    <property type="entry name" value="ALPHA-L-FUCOSIDASE-RELATED"/>
    <property type="match status" value="1"/>
</dbReference>
<dbReference type="SMART" id="SM00812">
    <property type="entry name" value="Alpha_L_fucos"/>
    <property type="match status" value="1"/>
</dbReference>
<dbReference type="GO" id="GO:0004560">
    <property type="term" value="F:alpha-L-fucosidase activity"/>
    <property type="evidence" value="ECO:0007669"/>
    <property type="project" value="InterPro"/>
</dbReference>
<dbReference type="EC" id="3.2.1.51" evidence="3"/>
<protein>
    <recommendedName>
        <fullName evidence="3">alpha-L-fucosidase</fullName>
        <ecNumber evidence="3">3.2.1.51</ecNumber>
    </recommendedName>
</protein>
<feature type="signal peptide" evidence="7">
    <location>
        <begin position="1"/>
        <end position="37"/>
    </location>
</feature>
<comment type="similarity">
    <text evidence="2">Belongs to the glycosyl hydrolase 29 family.</text>
</comment>
<dbReference type="PANTHER" id="PTHR10030">
    <property type="entry name" value="ALPHA-L-FUCOSIDASE"/>
    <property type="match status" value="1"/>
</dbReference>
<evidence type="ECO:0000256" key="7">
    <source>
        <dbReference type="SAM" id="SignalP"/>
    </source>
</evidence>
<dbReference type="Gene3D" id="3.20.20.80">
    <property type="entry name" value="Glycosidases"/>
    <property type="match status" value="1"/>
</dbReference>
<sequence length="647" mass="70918">MPPLKLSGLRRRTALAGTALLAGALLTAPSLRGTAAAAPSVYEPTWASVDQHPAAPEWFQDAKFGVYWHWGAFATPEYGTEWYPRTMYINGSSENNHHKSVYGDPSAWPYHNFIDGARDKAGNWVQFTPKLKSAGGNFDPAEFAQLVSDSGAKFAGPVAEHHDGFSMWDSQVNEWNSVDRGPKLDLVGLFADAIRAKNLKFMVSLHHLYNFTGYYDHVPAQPTTTLKKLYGQLPNVQEQQLWYDKLKEVVDRYRPDMIWQDGGLYLVDEAKRLNFLSYYYNQANAWGKEVVAAYKDGFNTNGEVYDYERGGPADIRSPYWLTDDSVSNPSWSYTPTLTYYSSAALVHALIDRVSKNGNMLLNISPRADGSIPQTQKDLLNAIGGYLKRNGESIYATRAWTTYGEGPTKMGGGSFVEPRAGTPQDIRYTRSKDNTVLYATVLGWPGSTLNLASLATGKMDLSNLSRAELIGDTAGTYINLPTRTQDSSGLRITMPGQPYSALAYVVKLTFNGPMKNSPSTTSGALRDVNSGRCLDVANVSQTNGAQTQIWDCNGGVNQRWATTSAGELRVYGNKCLDVNGGGTADGTSVIIWDCNGQNNQKWRLNSDGTITAVGAGKCLDVSAFGTANGTKVQIWTCTGANNQKWTRS</sequence>
<dbReference type="Pfam" id="PF01120">
    <property type="entry name" value="Alpha_L_fucos"/>
    <property type="match status" value="1"/>
</dbReference>
<gene>
    <name evidence="9" type="ORF">FED44_27255</name>
</gene>
<keyword evidence="6" id="KW-0326">Glycosidase</keyword>
<dbReference type="PROSITE" id="PS51318">
    <property type="entry name" value="TAT"/>
    <property type="match status" value="1"/>
</dbReference>
<feature type="domain" description="Ricin B lectin" evidence="8">
    <location>
        <begin position="521"/>
        <end position="647"/>
    </location>
</feature>
<evidence type="ECO:0000256" key="2">
    <source>
        <dbReference type="ARBA" id="ARBA00007951"/>
    </source>
</evidence>
<dbReference type="SUPFAM" id="SSF51445">
    <property type="entry name" value="(Trans)glycosidases"/>
    <property type="match status" value="1"/>
</dbReference>
<comment type="function">
    <text evidence="1">Alpha-L-fucosidase is responsible for hydrolyzing the alpha-1,6-linked fucose joined to the reducing-end N-acetylglucosamine of the carbohydrate moieties of glycoproteins.</text>
</comment>
<dbReference type="GO" id="GO:0016139">
    <property type="term" value="P:glycoside catabolic process"/>
    <property type="evidence" value="ECO:0007669"/>
    <property type="project" value="TreeGrafter"/>
</dbReference>
<keyword evidence="4 7" id="KW-0732">Signal</keyword>
<dbReference type="SUPFAM" id="SSF50370">
    <property type="entry name" value="Ricin B-like lectins"/>
    <property type="match status" value="1"/>
</dbReference>
<reference evidence="9" key="1">
    <citation type="submission" date="2019-05" db="EMBL/GenBank/DDBJ databases">
        <title>Isolation, diversity and antifungal activity of Actinobacteria from wheat.</title>
        <authorList>
            <person name="Yu B."/>
        </authorList>
    </citation>
    <scope>NUCLEOTIDE SEQUENCE [LARGE SCALE GENOMIC DNA]</scope>
    <source>
        <strain evidence="9">NEAU-HEGS1-5</strain>
    </source>
</reference>
<dbReference type="PRINTS" id="PR00741">
    <property type="entry name" value="GLHYDRLASE29"/>
</dbReference>
<dbReference type="SMART" id="SM00458">
    <property type="entry name" value="RICIN"/>
    <property type="match status" value="1"/>
</dbReference>
<dbReference type="Proteomes" id="UP000309033">
    <property type="component" value="Unassembled WGS sequence"/>
</dbReference>
<name>A0A5R8YN81_9ACTN</name>
<keyword evidence="5" id="KW-0378">Hydrolase</keyword>
<dbReference type="AlphaFoldDB" id="A0A5R8YN81"/>
<evidence type="ECO:0000256" key="5">
    <source>
        <dbReference type="ARBA" id="ARBA00022801"/>
    </source>
</evidence>
<organism evidence="9 10">
    <name type="scientific">Microbispora triticiradicis</name>
    <dbReference type="NCBI Taxonomy" id="2200763"/>
    <lineage>
        <taxon>Bacteria</taxon>
        <taxon>Bacillati</taxon>
        <taxon>Actinomycetota</taxon>
        <taxon>Actinomycetes</taxon>
        <taxon>Streptosporangiales</taxon>
        <taxon>Streptosporangiaceae</taxon>
        <taxon>Microbispora</taxon>
    </lineage>
</organism>
<dbReference type="GO" id="GO:0006004">
    <property type="term" value="P:fucose metabolic process"/>
    <property type="evidence" value="ECO:0007669"/>
    <property type="project" value="InterPro"/>
</dbReference>
<evidence type="ECO:0000313" key="9">
    <source>
        <dbReference type="EMBL" id="TLP54843.1"/>
    </source>
</evidence>
<proteinExistence type="inferred from homology"/>
<dbReference type="NCBIfam" id="NF035930">
    <property type="entry name" value="lectin_2"/>
    <property type="match status" value="1"/>
</dbReference>